<dbReference type="RefSeq" id="WP_222580675.1">
    <property type="nucleotide sequence ID" value="NZ_JAHVHU010000012.1"/>
</dbReference>
<accession>A0A953HVX2</accession>
<keyword evidence="1" id="KW-0472">Membrane</keyword>
<keyword evidence="3" id="KW-1185">Reference proteome</keyword>
<dbReference type="PROSITE" id="PS51257">
    <property type="entry name" value="PROKAR_LIPOPROTEIN"/>
    <property type="match status" value="1"/>
</dbReference>
<reference evidence="2" key="1">
    <citation type="submission" date="2021-06" db="EMBL/GenBank/DDBJ databases">
        <title>44 bacteria genomes isolated from Dapeng, Shenzhen.</title>
        <authorList>
            <person name="Zheng W."/>
            <person name="Yu S."/>
            <person name="Huang Y."/>
        </authorList>
    </citation>
    <scope>NUCLEOTIDE SEQUENCE</scope>
    <source>
        <strain evidence="2">DP5N28-2</strain>
    </source>
</reference>
<evidence type="ECO:0000256" key="1">
    <source>
        <dbReference type="SAM" id="Phobius"/>
    </source>
</evidence>
<sequence>MSTLLKITKKYLPAVVLAIGCSTFAYLITMTQPWFSVFHPFDLSSKPAPERNQQIFSSKDGEELRLSYNVTTNINQSFSYCINETKETVEIKKVTEDQQVNFCVAHSTSKAPKCVSVKKFTTCLNPMAVMFEKPQYRPILRNSPTLPIKGKPIIVHPNALKHRLYPPVDLMKEQLNKSG</sequence>
<evidence type="ECO:0000313" key="3">
    <source>
        <dbReference type="Proteomes" id="UP000753961"/>
    </source>
</evidence>
<protein>
    <submittedName>
        <fullName evidence="2">Uncharacterized protein</fullName>
    </submittedName>
</protein>
<dbReference type="AlphaFoldDB" id="A0A953HVX2"/>
<proteinExistence type="predicted"/>
<keyword evidence="1" id="KW-1133">Transmembrane helix</keyword>
<dbReference type="EMBL" id="JAHVHU010000012">
    <property type="protein sequence ID" value="MBY5959136.1"/>
    <property type="molecule type" value="Genomic_DNA"/>
</dbReference>
<gene>
    <name evidence="2" type="ORF">KUV50_13370</name>
</gene>
<organism evidence="2 3">
    <name type="scientific">Membranihabitans marinus</name>
    <dbReference type="NCBI Taxonomy" id="1227546"/>
    <lineage>
        <taxon>Bacteria</taxon>
        <taxon>Pseudomonadati</taxon>
        <taxon>Bacteroidota</taxon>
        <taxon>Saprospiria</taxon>
        <taxon>Saprospirales</taxon>
        <taxon>Saprospiraceae</taxon>
        <taxon>Membranihabitans</taxon>
    </lineage>
</organism>
<feature type="transmembrane region" description="Helical" evidence="1">
    <location>
        <begin position="12"/>
        <end position="35"/>
    </location>
</feature>
<keyword evidence="1" id="KW-0812">Transmembrane</keyword>
<evidence type="ECO:0000313" key="2">
    <source>
        <dbReference type="EMBL" id="MBY5959136.1"/>
    </source>
</evidence>
<dbReference type="Proteomes" id="UP000753961">
    <property type="component" value="Unassembled WGS sequence"/>
</dbReference>
<comment type="caution">
    <text evidence="2">The sequence shown here is derived from an EMBL/GenBank/DDBJ whole genome shotgun (WGS) entry which is preliminary data.</text>
</comment>
<name>A0A953HVX2_9BACT</name>